<dbReference type="Proteomes" id="UP001162992">
    <property type="component" value="Chromosome 9"/>
</dbReference>
<comment type="caution">
    <text evidence="1">The sequence shown here is derived from an EMBL/GenBank/DDBJ whole genome shotgun (WGS) entry which is preliminary data.</text>
</comment>
<dbReference type="EMBL" id="CM055100">
    <property type="protein sequence ID" value="KAJ7544856.1"/>
    <property type="molecule type" value="Genomic_DNA"/>
</dbReference>
<protein>
    <submittedName>
        <fullName evidence="1">Uncharacterized protein</fullName>
    </submittedName>
</protein>
<name>A0ACC2CS49_DIPCM</name>
<evidence type="ECO:0000313" key="1">
    <source>
        <dbReference type="EMBL" id="KAJ7544856.1"/>
    </source>
</evidence>
<keyword evidence="2" id="KW-1185">Reference proteome</keyword>
<proteinExistence type="predicted"/>
<accession>A0ACC2CS49</accession>
<organism evidence="1 2">
    <name type="scientific">Diphasiastrum complanatum</name>
    <name type="common">Issler's clubmoss</name>
    <name type="synonym">Lycopodium complanatum</name>
    <dbReference type="NCBI Taxonomy" id="34168"/>
    <lineage>
        <taxon>Eukaryota</taxon>
        <taxon>Viridiplantae</taxon>
        <taxon>Streptophyta</taxon>
        <taxon>Embryophyta</taxon>
        <taxon>Tracheophyta</taxon>
        <taxon>Lycopodiopsida</taxon>
        <taxon>Lycopodiales</taxon>
        <taxon>Lycopodiaceae</taxon>
        <taxon>Lycopodioideae</taxon>
        <taxon>Diphasiastrum</taxon>
    </lineage>
</organism>
<evidence type="ECO:0000313" key="2">
    <source>
        <dbReference type="Proteomes" id="UP001162992"/>
    </source>
</evidence>
<sequence length="575" mass="64330">MPLELADQFPFSVDTWSTSSIKKPHHFLTHAHSDHIAGINFHAKYPIYCSFLTMKLVLHRHPHLHESLFVTLKLEEPMPIAGDEPFTVTAFDANHCAGAVMLLFEGDFGNVLHTGDCRLSVDCLLQLPRKYLLNQDGSAVCALDYIFLDCTFAKEHVMMPSKSDAIQQVLNCIWAHPKAPTIYLACDLLGHEELLQAISNSFGVKIYLDKNTLPDCFVDIMTVAPELITTVSESTKFQICEGFPKLYEKAKRSFAQAYATSQEEALFIRPSTQWYTYKERLEGAGSGVLLQDIPRKTYATRKKRVVTPTEAQRDQFGIWHVCYSIHSSRNELETALRMLSFKNVISTTDCSITGLFSWCVGSHFQENQVKRVRFLGKEVEQIISTQSKHHASENNTQPCSSGQGTVCAESPRTGSPWLESKSQRHEPLLTFFDKSLPLFGIARQWLSTSPPLCSIYEDWTSKGERQVSYLGDKSLTNGANNLPACPAKEPEIISAIAVPSNVKCSNASQAVAQVSTALECDPSAKSPMSSQNSKQHDNLPGVVKESTRNLYRMLHVSVPRPLPSLLDIRRNNARF</sequence>
<reference evidence="2" key="1">
    <citation type="journal article" date="2024" name="Proc. Natl. Acad. Sci. U.S.A.">
        <title>Extraordinary preservation of gene collinearity over three hundred million years revealed in homosporous lycophytes.</title>
        <authorList>
            <person name="Li C."/>
            <person name="Wickell D."/>
            <person name="Kuo L.Y."/>
            <person name="Chen X."/>
            <person name="Nie B."/>
            <person name="Liao X."/>
            <person name="Peng D."/>
            <person name="Ji J."/>
            <person name="Jenkins J."/>
            <person name="Williams M."/>
            <person name="Shu S."/>
            <person name="Plott C."/>
            <person name="Barry K."/>
            <person name="Rajasekar S."/>
            <person name="Grimwood J."/>
            <person name="Han X."/>
            <person name="Sun S."/>
            <person name="Hou Z."/>
            <person name="He W."/>
            <person name="Dai G."/>
            <person name="Sun C."/>
            <person name="Schmutz J."/>
            <person name="Leebens-Mack J.H."/>
            <person name="Li F.W."/>
            <person name="Wang L."/>
        </authorList>
    </citation>
    <scope>NUCLEOTIDE SEQUENCE [LARGE SCALE GENOMIC DNA]</scope>
    <source>
        <strain evidence="2">cv. PW_Plant_1</strain>
    </source>
</reference>
<gene>
    <name evidence="1" type="ORF">O6H91_09G096500</name>
</gene>